<dbReference type="AlphaFoldDB" id="A0A1G8SB07"/>
<dbReference type="CDD" id="cd00090">
    <property type="entry name" value="HTH_ARSR"/>
    <property type="match status" value="1"/>
</dbReference>
<dbReference type="InterPro" id="IPR005471">
    <property type="entry name" value="Tscrpt_reg_IclR_N"/>
</dbReference>
<sequence>MRGVTDWTFLTNHARVLLCIARDDQMRLPQIAEEVGITERATRRIITELERAGYLERNRDGLTDRYRLNGKLPFRPRTDRDVAVGEVLDLLEHHTRDDEIVAEVARLEPRLVGTTSAWMMLLVRSVDDLDAAVSAVNDYVNHLRESLSPASRHDSTLLGIWVRGDLEEGLPEWLHYESATPAAQGEAPRTAMVEAMVGVRRSVSLSGLWTLCWIDGPLLRATDTTDQARRHVLDALVAATSEPGGSRPGGLFYASFAASRPSTFMAAEVADLRARHPRLVAEQWFVVDDDQGIQGLITYSEIDR</sequence>
<gene>
    <name evidence="2" type="ORF">SAMN05444695_12033</name>
</gene>
<keyword evidence="3" id="KW-1185">Reference proteome</keyword>
<organism evidence="2 3">
    <name type="scientific">Rhodococcus triatomae</name>
    <dbReference type="NCBI Taxonomy" id="300028"/>
    <lineage>
        <taxon>Bacteria</taxon>
        <taxon>Bacillati</taxon>
        <taxon>Actinomycetota</taxon>
        <taxon>Actinomycetes</taxon>
        <taxon>Mycobacteriales</taxon>
        <taxon>Nocardiaceae</taxon>
        <taxon>Rhodococcus</taxon>
    </lineage>
</organism>
<feature type="domain" description="HTH iclR-type" evidence="1">
    <location>
        <begin position="14"/>
        <end position="58"/>
    </location>
</feature>
<accession>A0A1G8SB07</accession>
<evidence type="ECO:0000259" key="1">
    <source>
        <dbReference type="Pfam" id="PF09339"/>
    </source>
</evidence>
<dbReference type="GO" id="GO:0006355">
    <property type="term" value="P:regulation of DNA-templated transcription"/>
    <property type="evidence" value="ECO:0007669"/>
    <property type="project" value="InterPro"/>
</dbReference>
<evidence type="ECO:0000313" key="3">
    <source>
        <dbReference type="Proteomes" id="UP000183263"/>
    </source>
</evidence>
<dbReference type="InterPro" id="IPR036390">
    <property type="entry name" value="WH_DNA-bd_sf"/>
</dbReference>
<dbReference type="EMBL" id="FNDN01000020">
    <property type="protein sequence ID" value="SDJ25830.1"/>
    <property type="molecule type" value="Genomic_DNA"/>
</dbReference>
<dbReference type="SUPFAM" id="SSF46785">
    <property type="entry name" value="Winged helix' DNA-binding domain"/>
    <property type="match status" value="1"/>
</dbReference>
<reference evidence="2 3" key="1">
    <citation type="submission" date="2016-10" db="EMBL/GenBank/DDBJ databases">
        <authorList>
            <person name="de Groot N.N."/>
        </authorList>
    </citation>
    <scope>NUCLEOTIDE SEQUENCE [LARGE SCALE GENOMIC DNA]</scope>
    <source>
        <strain evidence="2 3">DSM 44892</strain>
    </source>
</reference>
<dbReference type="InterPro" id="IPR011991">
    <property type="entry name" value="ArsR-like_HTH"/>
</dbReference>
<dbReference type="Pfam" id="PF09339">
    <property type="entry name" value="HTH_IclR"/>
    <property type="match status" value="1"/>
</dbReference>
<keyword evidence="2" id="KW-0238">DNA-binding</keyword>
<proteinExistence type="predicted"/>
<name>A0A1G8SB07_9NOCA</name>
<protein>
    <submittedName>
        <fullName evidence="2">DNA-binding transcriptional regulator, Lrp family</fullName>
    </submittedName>
</protein>
<dbReference type="GO" id="GO:0003677">
    <property type="term" value="F:DNA binding"/>
    <property type="evidence" value="ECO:0007669"/>
    <property type="project" value="UniProtKB-KW"/>
</dbReference>
<dbReference type="InterPro" id="IPR036388">
    <property type="entry name" value="WH-like_DNA-bd_sf"/>
</dbReference>
<dbReference type="Gene3D" id="1.10.10.10">
    <property type="entry name" value="Winged helix-like DNA-binding domain superfamily/Winged helix DNA-binding domain"/>
    <property type="match status" value="1"/>
</dbReference>
<evidence type="ECO:0000313" key="2">
    <source>
        <dbReference type="EMBL" id="SDJ25830.1"/>
    </source>
</evidence>
<dbReference type="Proteomes" id="UP000183263">
    <property type="component" value="Unassembled WGS sequence"/>
</dbReference>